<dbReference type="InParanoid" id="A0A177CG54"/>
<dbReference type="GeneID" id="28768259"/>
<dbReference type="PANTHER" id="PTHR42791:SF5">
    <property type="entry name" value="HYPOTHETICAL ACETYLTRANSFERASE (EUROFUNG)"/>
    <property type="match status" value="1"/>
</dbReference>
<evidence type="ECO:0000313" key="2">
    <source>
        <dbReference type="EMBL" id="OAG06573.1"/>
    </source>
</evidence>
<proteinExistence type="predicted"/>
<dbReference type="PANTHER" id="PTHR42791">
    <property type="entry name" value="GNAT FAMILY ACETYLTRANSFERASE"/>
    <property type="match status" value="1"/>
</dbReference>
<dbReference type="SUPFAM" id="SSF55729">
    <property type="entry name" value="Acyl-CoA N-acyltransferases (Nat)"/>
    <property type="match status" value="1"/>
</dbReference>
<reference evidence="2 3" key="1">
    <citation type="submission" date="2016-05" db="EMBL/GenBank/DDBJ databases">
        <title>Comparative analysis of secretome profiles of manganese(II)-oxidizing ascomycete fungi.</title>
        <authorList>
            <consortium name="DOE Joint Genome Institute"/>
            <person name="Zeiner C.A."/>
            <person name="Purvine S.O."/>
            <person name="Zink E.M."/>
            <person name="Wu S."/>
            <person name="Pasa-Tolic L."/>
            <person name="Chaput D.L."/>
            <person name="Haridas S."/>
            <person name="Grigoriev I.V."/>
            <person name="Santelli C.M."/>
            <person name="Hansel C.M."/>
        </authorList>
    </citation>
    <scope>NUCLEOTIDE SEQUENCE [LARGE SCALE GENOMIC DNA]</scope>
    <source>
        <strain evidence="2 3">AP3s5-JAC2a</strain>
    </source>
</reference>
<dbReference type="Proteomes" id="UP000077069">
    <property type="component" value="Unassembled WGS sequence"/>
</dbReference>
<keyword evidence="3" id="KW-1185">Reference proteome</keyword>
<protein>
    <recommendedName>
        <fullName evidence="1">N-acetyltransferase domain-containing protein</fullName>
    </recommendedName>
</protein>
<feature type="domain" description="N-acetyltransferase" evidence="1">
    <location>
        <begin position="3"/>
        <end position="207"/>
    </location>
</feature>
<evidence type="ECO:0000259" key="1">
    <source>
        <dbReference type="PROSITE" id="PS51186"/>
    </source>
</evidence>
<evidence type="ECO:0000313" key="3">
    <source>
        <dbReference type="Proteomes" id="UP000077069"/>
    </source>
</evidence>
<dbReference type="RefSeq" id="XP_018036938.1">
    <property type="nucleotide sequence ID" value="XM_018184773.1"/>
</dbReference>
<dbReference type="EMBL" id="KV441551">
    <property type="protein sequence ID" value="OAG06573.1"/>
    <property type="molecule type" value="Genomic_DNA"/>
</dbReference>
<name>A0A177CG54_9PLEO</name>
<dbReference type="Pfam" id="PF00583">
    <property type="entry name" value="Acetyltransf_1"/>
    <property type="match status" value="1"/>
</dbReference>
<organism evidence="2 3">
    <name type="scientific">Paraphaeosphaeria sporulosa</name>
    <dbReference type="NCBI Taxonomy" id="1460663"/>
    <lineage>
        <taxon>Eukaryota</taxon>
        <taxon>Fungi</taxon>
        <taxon>Dikarya</taxon>
        <taxon>Ascomycota</taxon>
        <taxon>Pezizomycotina</taxon>
        <taxon>Dothideomycetes</taxon>
        <taxon>Pleosporomycetidae</taxon>
        <taxon>Pleosporales</taxon>
        <taxon>Massarineae</taxon>
        <taxon>Didymosphaeriaceae</taxon>
        <taxon>Paraphaeosphaeria</taxon>
    </lineage>
</organism>
<dbReference type="InterPro" id="IPR016181">
    <property type="entry name" value="Acyl_CoA_acyltransferase"/>
</dbReference>
<dbReference type="AlphaFoldDB" id="A0A177CG54"/>
<dbReference type="CDD" id="cd04301">
    <property type="entry name" value="NAT_SF"/>
    <property type="match status" value="1"/>
</dbReference>
<accession>A0A177CG54</accession>
<dbReference type="Gene3D" id="3.40.630.30">
    <property type="match status" value="1"/>
</dbReference>
<gene>
    <name evidence="2" type="ORF">CC84DRAFT_1257887</name>
</gene>
<dbReference type="OrthoDB" id="2115692at2759"/>
<dbReference type="PROSITE" id="PS51186">
    <property type="entry name" value="GNAT"/>
    <property type="match status" value="1"/>
</dbReference>
<dbReference type="InterPro" id="IPR052523">
    <property type="entry name" value="Trichothecene_AcTrans"/>
</dbReference>
<dbReference type="InterPro" id="IPR000182">
    <property type="entry name" value="GNAT_dom"/>
</dbReference>
<dbReference type="GO" id="GO:0016747">
    <property type="term" value="F:acyltransferase activity, transferring groups other than amino-acyl groups"/>
    <property type="evidence" value="ECO:0007669"/>
    <property type="project" value="InterPro"/>
</dbReference>
<sequence length="236" mass="27026">MSITISVITDEADFAEISPMVFDAWQQPYNPQLKHFRPVLPTRAEAITWSKERSTKRLREQDSKLFMLKAVDCETDLIVGFAQWYVNDKPDPYGERTVATWHPEGSEEREFAERFINGLWDFIGKRVTRPHMDLHSITVHTEHRSRGVGRLLIRWGLDKADELGIETAISSLITARGAYEKCGLGCIEMIPADPSLNVPYPSEKWKELASDNLNGWLMWRPVGHDYVAGVDKAPWV</sequence>